<accession>A0ABW3WKH0</accession>
<sequence length="193" mass="21411">MKLRRLVLTATLGAAITAPAMAQEVLEGDTRLACEAILCLATGKPPHECQPSLQKYFSITAKKLSDTIKKRRNFLDLCPVANQTPEMSALVNAMSQGAGRCDASSLNATLRSWGGGDNDYVYIANSMPSYCAAYTNHAYTDLQDTKPRYVGIPERGGYWVEADKYDQALAEYNERIRREDEERRRQEMYGGGA</sequence>
<evidence type="ECO:0000313" key="3">
    <source>
        <dbReference type="Proteomes" id="UP001597158"/>
    </source>
</evidence>
<dbReference type="InterPro" id="IPR009989">
    <property type="entry name" value="TrbM"/>
</dbReference>
<evidence type="ECO:0000313" key="2">
    <source>
        <dbReference type="EMBL" id="MFD1265768.1"/>
    </source>
</evidence>
<evidence type="ECO:0000256" key="1">
    <source>
        <dbReference type="SAM" id="SignalP"/>
    </source>
</evidence>
<organism evidence="2 3">
    <name type="scientific">Thauera mechernichensis</name>
    <dbReference type="NCBI Taxonomy" id="82788"/>
    <lineage>
        <taxon>Bacteria</taxon>
        <taxon>Pseudomonadati</taxon>
        <taxon>Pseudomonadota</taxon>
        <taxon>Betaproteobacteria</taxon>
        <taxon>Rhodocyclales</taxon>
        <taxon>Zoogloeaceae</taxon>
        <taxon>Thauera</taxon>
    </lineage>
</organism>
<gene>
    <name evidence="2" type="ORF">ACFQ4M_19505</name>
</gene>
<keyword evidence="3" id="KW-1185">Reference proteome</keyword>
<dbReference type="Proteomes" id="UP001597158">
    <property type="component" value="Unassembled WGS sequence"/>
</dbReference>
<feature type="signal peptide" evidence="1">
    <location>
        <begin position="1"/>
        <end position="22"/>
    </location>
</feature>
<dbReference type="EMBL" id="JBHTMC010000042">
    <property type="protein sequence ID" value="MFD1265768.1"/>
    <property type="molecule type" value="Genomic_DNA"/>
</dbReference>
<reference evidence="3" key="1">
    <citation type="journal article" date="2019" name="Int. J. Syst. Evol. Microbiol.">
        <title>The Global Catalogue of Microorganisms (GCM) 10K type strain sequencing project: providing services to taxonomists for standard genome sequencing and annotation.</title>
        <authorList>
            <consortium name="The Broad Institute Genomics Platform"/>
            <consortium name="The Broad Institute Genome Sequencing Center for Infectious Disease"/>
            <person name="Wu L."/>
            <person name="Ma J."/>
        </authorList>
    </citation>
    <scope>NUCLEOTIDE SEQUENCE [LARGE SCALE GENOMIC DNA]</scope>
    <source>
        <strain evidence="3">CCUG 48884</strain>
    </source>
</reference>
<proteinExistence type="predicted"/>
<comment type="caution">
    <text evidence="2">The sequence shown here is derived from an EMBL/GenBank/DDBJ whole genome shotgun (WGS) entry which is preliminary data.</text>
</comment>
<keyword evidence="1" id="KW-0732">Signal</keyword>
<dbReference type="RefSeq" id="WP_277835542.1">
    <property type="nucleotide sequence ID" value="NZ_JARQZE010000027.1"/>
</dbReference>
<dbReference type="Pfam" id="PF07424">
    <property type="entry name" value="TrbM"/>
    <property type="match status" value="1"/>
</dbReference>
<protein>
    <submittedName>
        <fullName evidence="2">TrbM/KikA/MpfK family conjugal transfer protein</fullName>
    </submittedName>
</protein>
<dbReference type="NCBIfam" id="NF010468">
    <property type="entry name" value="PRK13893.1"/>
    <property type="match status" value="1"/>
</dbReference>
<name>A0ABW3WKH0_9RHOO</name>
<feature type="chain" id="PRO_5045811581" evidence="1">
    <location>
        <begin position="23"/>
        <end position="193"/>
    </location>
</feature>